<proteinExistence type="inferred from homology"/>
<organism evidence="9 10">
    <name type="scientific">Chlamydia pecorum (strain ATCC VR-628 / DSM 29919 / E58)</name>
    <name type="common">Chlamydophila pecorum</name>
    <dbReference type="NCBI Taxonomy" id="331635"/>
    <lineage>
        <taxon>Bacteria</taxon>
        <taxon>Pseudomonadati</taxon>
        <taxon>Chlamydiota</taxon>
        <taxon>Chlamydiia</taxon>
        <taxon>Chlamydiales</taxon>
        <taxon>Chlamydiaceae</taxon>
        <taxon>Chlamydia/Chlamydophila group</taxon>
        <taxon>Chlamydia</taxon>
    </lineage>
</organism>
<reference evidence="9 10" key="1">
    <citation type="journal article" date="2011" name="J. Bacteriol.">
        <title>Genome sequence of the obligate intracellular animal pathogen Chlamydia pecorum E58.</title>
        <authorList>
            <person name="Mojica S."/>
            <person name="Huot Creasy H."/>
            <person name="Daugherty S."/>
            <person name="Read T.D."/>
            <person name="Kim T."/>
            <person name="Kaltenboeck B."/>
            <person name="Bavoil P."/>
            <person name="Myers G.S."/>
        </authorList>
    </citation>
    <scope>NUCLEOTIDE SEQUENCE [LARGE SCALE GENOMIC DNA]</scope>
    <source>
        <strain evidence="9 10">E58</strain>
    </source>
</reference>
<comment type="catalytic activity">
    <reaction evidence="1">
        <text>a 1,2-diacyl-sn-glycero-3-phosphocholine + H2O = a 1,2-diacyl-sn-glycero-3-phosphate + choline + H(+)</text>
        <dbReference type="Rhea" id="RHEA:14445"/>
        <dbReference type="ChEBI" id="CHEBI:15354"/>
        <dbReference type="ChEBI" id="CHEBI:15377"/>
        <dbReference type="ChEBI" id="CHEBI:15378"/>
        <dbReference type="ChEBI" id="CHEBI:57643"/>
        <dbReference type="ChEBI" id="CHEBI:58608"/>
        <dbReference type="EC" id="3.1.4.4"/>
    </reaction>
</comment>
<evidence type="ECO:0000256" key="1">
    <source>
        <dbReference type="ARBA" id="ARBA00000798"/>
    </source>
</evidence>
<feature type="compositionally biased region" description="Basic residues" evidence="7">
    <location>
        <begin position="37"/>
        <end position="59"/>
    </location>
</feature>
<keyword evidence="5" id="KW-0442">Lipid degradation</keyword>
<dbReference type="GeneID" id="99718898"/>
<feature type="compositionally biased region" description="Basic and acidic residues" evidence="7">
    <location>
        <begin position="60"/>
        <end position="79"/>
    </location>
</feature>
<keyword evidence="6" id="KW-0443">Lipid metabolism</keyword>
<dbReference type="AlphaFoldDB" id="A0AA34RDV6"/>
<name>A0AA34RDV6_CHLPE</name>
<feature type="domain" description="PLD phosphodiesterase" evidence="8">
    <location>
        <begin position="175"/>
        <end position="202"/>
    </location>
</feature>
<dbReference type="GO" id="GO:0006793">
    <property type="term" value="P:phosphorus metabolic process"/>
    <property type="evidence" value="ECO:0007669"/>
    <property type="project" value="UniProtKB-ARBA"/>
</dbReference>
<dbReference type="InterPro" id="IPR001736">
    <property type="entry name" value="PLipase_D/transphosphatidylase"/>
</dbReference>
<keyword evidence="4" id="KW-0378">Hydrolase</keyword>
<accession>A0AA34RDV6</accession>
<dbReference type="EC" id="3.1.4.4" evidence="3"/>
<feature type="region of interest" description="Disordered" evidence="7">
    <location>
        <begin position="1"/>
        <end position="83"/>
    </location>
</feature>
<evidence type="ECO:0000256" key="2">
    <source>
        <dbReference type="ARBA" id="ARBA00008664"/>
    </source>
</evidence>
<dbReference type="CDD" id="cd09116">
    <property type="entry name" value="PLDc_Nuc_like"/>
    <property type="match status" value="1"/>
</dbReference>
<evidence type="ECO:0000259" key="8">
    <source>
        <dbReference type="PROSITE" id="PS50035"/>
    </source>
</evidence>
<dbReference type="PANTHER" id="PTHR43856">
    <property type="entry name" value="CARDIOLIPIN HYDROLASE"/>
    <property type="match status" value="1"/>
</dbReference>
<dbReference type="GO" id="GO:0016891">
    <property type="term" value="F:RNA endonuclease activity producing 5'-phosphomonoesters, hydrolytic mechanism"/>
    <property type="evidence" value="ECO:0007669"/>
    <property type="project" value="TreeGrafter"/>
</dbReference>
<evidence type="ECO:0000256" key="3">
    <source>
        <dbReference type="ARBA" id="ARBA00012027"/>
    </source>
</evidence>
<dbReference type="GO" id="GO:0016042">
    <property type="term" value="P:lipid catabolic process"/>
    <property type="evidence" value="ECO:0007669"/>
    <property type="project" value="UniProtKB-KW"/>
</dbReference>
<dbReference type="PROSITE" id="PS50035">
    <property type="entry name" value="PLD"/>
    <property type="match status" value="1"/>
</dbReference>
<sequence>MSTRSIGGGGGPSGSRYHPYIRDDHHRSSREEVSRRSRDHHRRHGSNQRSRIHGHHGHRSRETERGPHQQHRHHEDIESRLSSLAIPRLRSSEERIRLFSAHQHTYNQPISMICSAIEDARKQILLKIYHISSEKIILSLVKQARNVPTRVQYQESPNIEALSAGSSIVLEKRHASAILHKKTLCVDESLVISGSANYTELSLQKDVNLTLRMRGSMLYEMVSRGRRGTVNVGNQQVIYHPITRVRGRGDNYRFITSEINEAKSSILISIYALNQKEILSCLEQALLRGVYIKIIVDAKESCLLQKITQDMKIRSCIYERTCEETLHTKACCIDSKVLICGSANWTGAGLNKNLEDLFIVYPLTETQLQCFLDIWKYLESNSKLVFPDSEVPSTSV</sequence>
<dbReference type="SUPFAM" id="SSF56024">
    <property type="entry name" value="Phospholipase D/nuclease"/>
    <property type="match status" value="2"/>
</dbReference>
<feature type="compositionally biased region" description="Basic and acidic residues" evidence="7">
    <location>
        <begin position="20"/>
        <end position="36"/>
    </location>
</feature>
<comment type="similarity">
    <text evidence="2">Belongs to the phospholipase D family.</text>
</comment>
<evidence type="ECO:0000256" key="4">
    <source>
        <dbReference type="ARBA" id="ARBA00022801"/>
    </source>
</evidence>
<feature type="compositionally biased region" description="Gly residues" evidence="7">
    <location>
        <begin position="1"/>
        <end position="13"/>
    </location>
</feature>
<dbReference type="InterPro" id="IPR051406">
    <property type="entry name" value="PLD_domain"/>
</dbReference>
<gene>
    <name evidence="9" type="ordered locus">G5S_0935</name>
</gene>
<dbReference type="KEGG" id="cpm:G5S_0935"/>
<dbReference type="Gene3D" id="3.30.870.10">
    <property type="entry name" value="Endonuclease Chain A"/>
    <property type="match status" value="2"/>
</dbReference>
<dbReference type="PANTHER" id="PTHR43856:SF1">
    <property type="entry name" value="MITOCHONDRIAL CARDIOLIPIN HYDROLASE"/>
    <property type="match status" value="1"/>
</dbReference>
<dbReference type="Proteomes" id="UP000008305">
    <property type="component" value="Chromosome"/>
</dbReference>
<dbReference type="EMBL" id="CP002608">
    <property type="protein sequence ID" value="AEB41867.1"/>
    <property type="molecule type" value="Genomic_DNA"/>
</dbReference>
<keyword evidence="10" id="KW-1185">Reference proteome</keyword>
<evidence type="ECO:0000256" key="6">
    <source>
        <dbReference type="ARBA" id="ARBA00023098"/>
    </source>
</evidence>
<dbReference type="GO" id="GO:0004630">
    <property type="term" value="F:phospholipase D activity"/>
    <property type="evidence" value="ECO:0007669"/>
    <property type="project" value="UniProtKB-EC"/>
</dbReference>
<evidence type="ECO:0000256" key="5">
    <source>
        <dbReference type="ARBA" id="ARBA00022963"/>
    </source>
</evidence>
<evidence type="ECO:0000256" key="7">
    <source>
        <dbReference type="SAM" id="MobiDB-lite"/>
    </source>
</evidence>
<dbReference type="RefSeq" id="WP_013712945.1">
    <property type="nucleotide sequence ID" value="NC_015408.1"/>
</dbReference>
<dbReference type="InterPro" id="IPR025202">
    <property type="entry name" value="PLD-like_dom"/>
</dbReference>
<evidence type="ECO:0000313" key="10">
    <source>
        <dbReference type="Proteomes" id="UP000008305"/>
    </source>
</evidence>
<evidence type="ECO:0000313" key="9">
    <source>
        <dbReference type="EMBL" id="AEB41867.1"/>
    </source>
</evidence>
<dbReference type="Pfam" id="PF13091">
    <property type="entry name" value="PLDc_2"/>
    <property type="match status" value="2"/>
</dbReference>
<protein>
    <recommendedName>
        <fullName evidence="3">phospholipase D</fullName>
        <ecNumber evidence="3">3.1.4.4</ecNumber>
    </recommendedName>
</protein>